<dbReference type="GO" id="GO:0030686">
    <property type="term" value="C:90S preribosome"/>
    <property type="evidence" value="ECO:0007669"/>
    <property type="project" value="TreeGrafter"/>
</dbReference>
<organism evidence="1 2">
    <name type="scientific">Ensete ventricosum</name>
    <name type="common">Abyssinian banana</name>
    <name type="synonym">Musa ensete</name>
    <dbReference type="NCBI Taxonomy" id="4639"/>
    <lineage>
        <taxon>Eukaryota</taxon>
        <taxon>Viridiplantae</taxon>
        <taxon>Streptophyta</taxon>
        <taxon>Embryophyta</taxon>
        <taxon>Tracheophyta</taxon>
        <taxon>Spermatophyta</taxon>
        <taxon>Magnoliopsida</taxon>
        <taxon>Liliopsida</taxon>
        <taxon>Zingiberales</taxon>
        <taxon>Musaceae</taxon>
        <taxon>Ensete</taxon>
    </lineage>
</organism>
<sequence>MSIAAQLQAIRSVLRGTPEVQIRPSVLFDSRAASDIDLKTIFPIALSVAVEALGAIPKLDTDTVQRVLGFVFNGLNPAMSGNRDHKKKRLSAWGERMRRLTVQTDATKEDCDDFTGNKVLANCLKLSQRMDPSDPHEAGNWGKKILNVLNKHYPSELRGAIRKFLEAVVRQATLSNIAASGILKTIAADPKVCLIERYVLVCQLIGMRTARYRAVLSISIVGG</sequence>
<proteinExistence type="predicted"/>
<protein>
    <submittedName>
        <fullName evidence="1">Uncharacterized protein</fullName>
    </submittedName>
</protein>
<dbReference type="PANTHER" id="PTHR13457:SF1">
    <property type="entry name" value="HEAT REPEAT-CONTAINING PROTEIN 1"/>
    <property type="match status" value="1"/>
</dbReference>
<dbReference type="PANTHER" id="PTHR13457">
    <property type="entry name" value="BAP28"/>
    <property type="match status" value="1"/>
</dbReference>
<dbReference type="GO" id="GO:0000462">
    <property type="term" value="P:maturation of SSU-rRNA from tricistronic rRNA transcript (SSU-rRNA, 5.8S rRNA, LSU-rRNA)"/>
    <property type="evidence" value="ECO:0007669"/>
    <property type="project" value="TreeGrafter"/>
</dbReference>
<accession>A0A427A643</accession>
<gene>
    <name evidence="1" type="ORF">B296_00026765</name>
</gene>
<dbReference type="Proteomes" id="UP000287651">
    <property type="component" value="Unassembled WGS sequence"/>
</dbReference>
<dbReference type="AlphaFoldDB" id="A0A427A643"/>
<name>A0A427A643_ENSVE</name>
<dbReference type="GO" id="GO:0032040">
    <property type="term" value="C:small-subunit processome"/>
    <property type="evidence" value="ECO:0007669"/>
    <property type="project" value="TreeGrafter"/>
</dbReference>
<reference evidence="1 2" key="1">
    <citation type="journal article" date="2014" name="Agronomy (Basel)">
        <title>A Draft Genome Sequence for Ensete ventricosum, the Drought-Tolerant Tree Against Hunger.</title>
        <authorList>
            <person name="Harrison J."/>
            <person name="Moore K.A."/>
            <person name="Paszkiewicz K."/>
            <person name="Jones T."/>
            <person name="Grant M."/>
            <person name="Ambacheew D."/>
            <person name="Muzemil S."/>
            <person name="Studholme D.J."/>
        </authorList>
    </citation>
    <scope>NUCLEOTIDE SEQUENCE [LARGE SCALE GENOMIC DNA]</scope>
</reference>
<dbReference type="GO" id="GO:0034455">
    <property type="term" value="C:t-UTP complex"/>
    <property type="evidence" value="ECO:0007669"/>
    <property type="project" value="TreeGrafter"/>
</dbReference>
<dbReference type="InterPro" id="IPR040191">
    <property type="entry name" value="UTP10"/>
</dbReference>
<dbReference type="GO" id="GO:0030515">
    <property type="term" value="F:snoRNA binding"/>
    <property type="evidence" value="ECO:0007669"/>
    <property type="project" value="TreeGrafter"/>
</dbReference>
<dbReference type="GO" id="GO:0045943">
    <property type="term" value="P:positive regulation of transcription by RNA polymerase I"/>
    <property type="evidence" value="ECO:0007669"/>
    <property type="project" value="TreeGrafter"/>
</dbReference>
<evidence type="ECO:0000313" key="2">
    <source>
        <dbReference type="Proteomes" id="UP000287651"/>
    </source>
</evidence>
<evidence type="ECO:0000313" key="1">
    <source>
        <dbReference type="EMBL" id="RRT71654.1"/>
    </source>
</evidence>
<comment type="caution">
    <text evidence="1">The sequence shown here is derived from an EMBL/GenBank/DDBJ whole genome shotgun (WGS) entry which is preliminary data.</text>
</comment>
<dbReference type="EMBL" id="AMZH03003644">
    <property type="protein sequence ID" value="RRT71654.1"/>
    <property type="molecule type" value="Genomic_DNA"/>
</dbReference>